<evidence type="ECO:0000256" key="1">
    <source>
        <dbReference type="SAM" id="MobiDB-lite"/>
    </source>
</evidence>
<feature type="compositionally biased region" description="Basic residues" evidence="1">
    <location>
        <begin position="1"/>
        <end position="21"/>
    </location>
</feature>
<name>A0AAN9IR59_CLITE</name>
<accession>A0AAN9IR59</accession>
<keyword evidence="3" id="KW-1185">Reference proteome</keyword>
<evidence type="ECO:0000313" key="2">
    <source>
        <dbReference type="EMBL" id="KAK7284596.1"/>
    </source>
</evidence>
<evidence type="ECO:0000313" key="3">
    <source>
        <dbReference type="Proteomes" id="UP001359559"/>
    </source>
</evidence>
<dbReference type="EMBL" id="JAYKXN010000005">
    <property type="protein sequence ID" value="KAK7284596.1"/>
    <property type="molecule type" value="Genomic_DNA"/>
</dbReference>
<dbReference type="AlphaFoldDB" id="A0AAN9IR59"/>
<comment type="caution">
    <text evidence="2">The sequence shown here is derived from an EMBL/GenBank/DDBJ whole genome shotgun (WGS) entry which is preliminary data.</text>
</comment>
<organism evidence="2 3">
    <name type="scientific">Clitoria ternatea</name>
    <name type="common">Butterfly pea</name>
    <dbReference type="NCBI Taxonomy" id="43366"/>
    <lineage>
        <taxon>Eukaryota</taxon>
        <taxon>Viridiplantae</taxon>
        <taxon>Streptophyta</taxon>
        <taxon>Embryophyta</taxon>
        <taxon>Tracheophyta</taxon>
        <taxon>Spermatophyta</taxon>
        <taxon>Magnoliopsida</taxon>
        <taxon>eudicotyledons</taxon>
        <taxon>Gunneridae</taxon>
        <taxon>Pentapetalae</taxon>
        <taxon>rosids</taxon>
        <taxon>fabids</taxon>
        <taxon>Fabales</taxon>
        <taxon>Fabaceae</taxon>
        <taxon>Papilionoideae</taxon>
        <taxon>50 kb inversion clade</taxon>
        <taxon>NPAAA clade</taxon>
        <taxon>indigoferoid/millettioid clade</taxon>
        <taxon>Phaseoleae</taxon>
        <taxon>Clitoria</taxon>
    </lineage>
</organism>
<feature type="region of interest" description="Disordered" evidence="1">
    <location>
        <begin position="84"/>
        <end position="106"/>
    </location>
</feature>
<protein>
    <submittedName>
        <fullName evidence="2">Uncharacterized protein</fullName>
    </submittedName>
</protein>
<feature type="region of interest" description="Disordered" evidence="1">
    <location>
        <begin position="1"/>
        <end position="34"/>
    </location>
</feature>
<sequence length="149" mass="16550">MTLPPKRKGGRTSRWAMKKNKAQAQAQAQGENPEELTELEMETIMEFLNEDAIDGGEEVLLGFNEMDTCLTLSEASGVLISVSGEDTESNNDEVGTGKQRGDTVGSSQEQNLLTCLWEDEDWEKDLHTIGFQFGDIHHEILACFLDIDV</sequence>
<proteinExistence type="predicted"/>
<dbReference type="Proteomes" id="UP001359559">
    <property type="component" value="Unassembled WGS sequence"/>
</dbReference>
<gene>
    <name evidence="2" type="ORF">RJT34_19345</name>
</gene>
<reference evidence="2 3" key="1">
    <citation type="submission" date="2024-01" db="EMBL/GenBank/DDBJ databases">
        <title>The genomes of 5 underutilized Papilionoideae crops provide insights into root nodulation and disease resistance.</title>
        <authorList>
            <person name="Yuan L."/>
        </authorList>
    </citation>
    <scope>NUCLEOTIDE SEQUENCE [LARGE SCALE GENOMIC DNA]</scope>
    <source>
        <strain evidence="2">LY-2023</strain>
        <tissue evidence="2">Leaf</tissue>
    </source>
</reference>